<proteinExistence type="predicted"/>
<name>A0A3B0WJV1_9ZZZZ</name>
<dbReference type="EMBL" id="UOFC01000298">
    <property type="protein sequence ID" value="VAW49699.1"/>
    <property type="molecule type" value="Genomic_DNA"/>
</dbReference>
<accession>A0A3B0WJV1</accession>
<dbReference type="AlphaFoldDB" id="A0A3B0WJV1"/>
<dbReference type="Gene3D" id="2.60.40.10">
    <property type="entry name" value="Immunoglobulins"/>
    <property type="match status" value="2"/>
</dbReference>
<evidence type="ECO:0000313" key="1">
    <source>
        <dbReference type="EMBL" id="VAW49699.1"/>
    </source>
</evidence>
<organism evidence="1">
    <name type="scientific">hydrothermal vent metagenome</name>
    <dbReference type="NCBI Taxonomy" id="652676"/>
    <lineage>
        <taxon>unclassified sequences</taxon>
        <taxon>metagenomes</taxon>
        <taxon>ecological metagenomes</taxon>
    </lineage>
</organism>
<dbReference type="PROSITE" id="PS51257">
    <property type="entry name" value="PROKAR_LIPOPROTEIN"/>
    <property type="match status" value="1"/>
</dbReference>
<dbReference type="InterPro" id="IPR008964">
    <property type="entry name" value="Invasin/intimin_cell_adhesion"/>
</dbReference>
<protein>
    <submittedName>
        <fullName evidence="1">Invasin domain protein</fullName>
    </submittedName>
</protein>
<dbReference type="InterPro" id="IPR013783">
    <property type="entry name" value="Ig-like_fold"/>
</dbReference>
<gene>
    <name evidence="1" type="ORF">MNBD_GAMMA03-2188</name>
</gene>
<reference evidence="1" key="1">
    <citation type="submission" date="2018-06" db="EMBL/GenBank/DDBJ databases">
        <authorList>
            <person name="Zhirakovskaya E."/>
        </authorList>
    </citation>
    <scope>NUCLEOTIDE SEQUENCE</scope>
</reference>
<sequence length="631" mass="66476">MIKFFKWMGVISFIFLAGCPAPSDSNKDSILGATLEPGVSLIMSISSTGEKTNKIPTNDDAKVEMIFLDTAKVPLSGKIINILATSGTLSQASVLTDLEGRATVTINPPTLTTGTAPGIFTATPEAVSADDDATEEEKELIEKMNQPVTMNYEFVATTVADTPDDAAKFVSSLQFINASPTFLSLKGTGGVGYGEISNLIFKVVDSENSPIAGVQVDFTLTTSVGGLALSVENSLSNDQGEAYVNVLAGTISTPVRVTASVRTNDGSLLSVQSDLLTITTGIPDNNSFSLGVVGKFAPEGANFNGDTVELVVQLADRNNNPVPDGTVVNFTTEGGVIGGSCETVVGSCSVTWASQNPRPLDHRSTILAYAIGHETFSDRNGSGIFDDGDVFIDQGEAFRDDDEMGTYNPGEISFSWDEKLIDYDESGDYTAGDGLYNGVPCNHSTACPDDANNIAGRSNLLVNLQKETTLIMAASNPRVHMYELLSGYGSCLDENNKLALGLQCQEVSSSFAPGPDTKQIWVLIEDTAAFCRDLSGNRIDGVVDPNSVECINPLRQSAPTGSSISVKTEVGTLTTTPSVVPNQLSAFTFTFMVTASSENEEVVGGALEVVVTTPVTSNIVTRSASLVDPIN</sequence>
<dbReference type="SUPFAM" id="SSF49373">
    <property type="entry name" value="Invasin/intimin cell-adhesion fragments"/>
    <property type="match status" value="2"/>
</dbReference>